<name>A0A4Q2A5D2_9BURK</name>
<accession>A0A4Q2A5D2</accession>
<dbReference type="CDD" id="cd00093">
    <property type="entry name" value="HTH_XRE"/>
    <property type="match status" value="1"/>
</dbReference>
<dbReference type="Proteomes" id="UP000289650">
    <property type="component" value="Unassembled WGS sequence"/>
</dbReference>
<dbReference type="SMART" id="SM00834">
    <property type="entry name" value="CxxC_CXXC_SSSS"/>
    <property type="match status" value="1"/>
</dbReference>
<dbReference type="PROSITE" id="PS50943">
    <property type="entry name" value="HTH_CROC1"/>
    <property type="match status" value="1"/>
</dbReference>
<dbReference type="InterPro" id="IPR013429">
    <property type="entry name" value="Regulatory_FmdB_Zinc_ribbon"/>
</dbReference>
<dbReference type="SUPFAM" id="SSF47413">
    <property type="entry name" value="lambda repressor-like DNA-binding domains"/>
    <property type="match status" value="1"/>
</dbReference>
<dbReference type="AlphaFoldDB" id="A0A4Q2A5D2"/>
<reference evidence="2 3" key="1">
    <citation type="submission" date="2018-08" db="EMBL/GenBank/DDBJ databases">
        <title>Mountain-cultivated ginseng endophyte, Burkholderia stabilis and its activity against ginseng root rot disease.</title>
        <authorList>
            <person name="Tapan Kumar M."/>
            <person name="Bae H."/>
            <person name="Shanmugam G."/>
            <person name="Jeon J."/>
        </authorList>
    </citation>
    <scope>NUCLEOTIDE SEQUENCE [LARGE SCALE GENOMIC DNA]</scope>
    <source>
        <strain evidence="2 3">EB159</strain>
    </source>
</reference>
<dbReference type="SMART" id="SM00530">
    <property type="entry name" value="HTH_XRE"/>
    <property type="match status" value="1"/>
</dbReference>
<dbReference type="EMBL" id="QWEX01000004">
    <property type="protein sequence ID" value="RXV64383.1"/>
    <property type="molecule type" value="Genomic_DNA"/>
</dbReference>
<proteinExistence type="predicted"/>
<comment type="caution">
    <text evidence="2">The sequence shown here is derived from an EMBL/GenBank/DDBJ whole genome shotgun (WGS) entry which is preliminary data.</text>
</comment>
<protein>
    <submittedName>
        <fullName evidence="2">Helix-turn-helix domain-containing protein</fullName>
    </submittedName>
</protein>
<gene>
    <name evidence="2" type="ORF">D1006_39075</name>
</gene>
<feature type="domain" description="HTH cro/C1-type" evidence="1">
    <location>
        <begin position="71"/>
        <end position="102"/>
    </location>
</feature>
<organism evidence="2 3">
    <name type="scientific">Burkholderia stabilis</name>
    <dbReference type="NCBI Taxonomy" id="95485"/>
    <lineage>
        <taxon>Bacteria</taxon>
        <taxon>Pseudomonadati</taxon>
        <taxon>Pseudomonadota</taxon>
        <taxon>Betaproteobacteria</taxon>
        <taxon>Burkholderiales</taxon>
        <taxon>Burkholderiaceae</taxon>
        <taxon>Burkholderia</taxon>
        <taxon>Burkholderia cepacia complex</taxon>
    </lineage>
</organism>
<evidence type="ECO:0000313" key="2">
    <source>
        <dbReference type="EMBL" id="RXV64383.1"/>
    </source>
</evidence>
<dbReference type="InterPro" id="IPR010982">
    <property type="entry name" value="Lambda_DNA-bd_dom_sf"/>
</dbReference>
<dbReference type="RefSeq" id="WP_129518477.1">
    <property type="nucleotide sequence ID" value="NZ_QWEX01000004.1"/>
</dbReference>
<dbReference type="Pfam" id="PF01381">
    <property type="entry name" value="HTH_3"/>
    <property type="match status" value="1"/>
</dbReference>
<evidence type="ECO:0000259" key="1">
    <source>
        <dbReference type="PROSITE" id="PS50943"/>
    </source>
</evidence>
<dbReference type="InterPro" id="IPR001387">
    <property type="entry name" value="Cro/C1-type_HTH"/>
</dbReference>
<evidence type="ECO:0000313" key="3">
    <source>
        <dbReference type="Proteomes" id="UP000289650"/>
    </source>
</evidence>
<dbReference type="Gene3D" id="1.10.260.40">
    <property type="entry name" value="lambda repressor-like DNA-binding domains"/>
    <property type="match status" value="1"/>
</dbReference>
<dbReference type="GO" id="GO:0003677">
    <property type="term" value="F:DNA binding"/>
    <property type="evidence" value="ECO:0007669"/>
    <property type="project" value="InterPro"/>
</dbReference>
<sequence length="235" mass="25277">MEKIEDGVLYVYRCKACGHRGELHHPDDTHDGERIACPRCGAAVWLELDGGVALEASPRVPVAHPPTAAELVGLRARHGRTQAAAAERSGVTPGQVQRWEAGVGTMPITSWQLLCREWGTRFREDFATAPGPMTRGWDTLRDTARDTIARGDVVHLQAIAGPLIVATVCADRVHDGLVDEHAYGAIVTGLGAAYPASAPVESFTLGERVSFGRDNVIHLEQHAPRAGVVDRSVKS</sequence>
<dbReference type="OrthoDB" id="9006242at2"/>